<dbReference type="SUPFAM" id="SSF103657">
    <property type="entry name" value="BAR/IMD domain-like"/>
    <property type="match status" value="1"/>
</dbReference>
<dbReference type="SUPFAM" id="SSF48350">
    <property type="entry name" value="GTPase activation domain, GAP"/>
    <property type="match status" value="1"/>
</dbReference>
<evidence type="ECO:0000256" key="12">
    <source>
        <dbReference type="ARBA" id="ARBA00070278"/>
    </source>
</evidence>
<proteinExistence type="predicted"/>
<evidence type="ECO:0000256" key="3">
    <source>
        <dbReference type="ARBA" id="ARBA00004552"/>
    </source>
</evidence>
<feature type="region of interest" description="Disordered" evidence="15">
    <location>
        <begin position="772"/>
        <end position="794"/>
    </location>
</feature>
<dbReference type="Pfam" id="PF03114">
    <property type="entry name" value="BAR"/>
    <property type="match status" value="1"/>
</dbReference>
<dbReference type="GO" id="GO:0035021">
    <property type="term" value="P:negative regulation of Rac protein signal transduction"/>
    <property type="evidence" value="ECO:0007669"/>
    <property type="project" value="TreeGrafter"/>
</dbReference>
<feature type="compositionally biased region" description="Basic and acidic residues" evidence="15">
    <location>
        <begin position="176"/>
        <end position="185"/>
    </location>
</feature>
<dbReference type="Gene3D" id="1.10.555.10">
    <property type="entry name" value="Rho GTPase activation protein"/>
    <property type="match status" value="1"/>
</dbReference>
<evidence type="ECO:0000259" key="16">
    <source>
        <dbReference type="PROSITE" id="PS50238"/>
    </source>
</evidence>
<dbReference type="Pfam" id="PF00620">
    <property type="entry name" value="RhoGAP"/>
    <property type="match status" value="1"/>
</dbReference>
<evidence type="ECO:0000256" key="9">
    <source>
        <dbReference type="ARBA" id="ARBA00034106"/>
    </source>
</evidence>
<keyword evidence="8" id="KW-0966">Cell projection</keyword>
<accession>A0A3Q3BN91</accession>
<dbReference type="InterPro" id="IPR027267">
    <property type="entry name" value="AH/BAR_dom_sf"/>
</dbReference>
<dbReference type="FunFam" id="1.20.1270.60:FF:000018">
    <property type="entry name" value="Rho GTPase activating protein 44"/>
    <property type="match status" value="1"/>
</dbReference>
<feature type="compositionally biased region" description="Pro residues" evidence="15">
    <location>
        <begin position="718"/>
        <end position="727"/>
    </location>
</feature>
<organism evidence="18 19">
    <name type="scientific">Haplochromis burtoni</name>
    <name type="common">Burton's mouthbrooder</name>
    <name type="synonym">Chromis burtoni</name>
    <dbReference type="NCBI Taxonomy" id="8153"/>
    <lineage>
        <taxon>Eukaryota</taxon>
        <taxon>Metazoa</taxon>
        <taxon>Chordata</taxon>
        <taxon>Craniata</taxon>
        <taxon>Vertebrata</taxon>
        <taxon>Euteleostomi</taxon>
        <taxon>Actinopterygii</taxon>
        <taxon>Neopterygii</taxon>
        <taxon>Teleostei</taxon>
        <taxon>Neoteleostei</taxon>
        <taxon>Acanthomorphata</taxon>
        <taxon>Ovalentaria</taxon>
        <taxon>Cichlomorphae</taxon>
        <taxon>Cichliformes</taxon>
        <taxon>Cichlidae</taxon>
        <taxon>African cichlids</taxon>
        <taxon>Pseudocrenilabrinae</taxon>
        <taxon>Haplochromini</taxon>
        <taxon>Haplochromis</taxon>
    </lineage>
</organism>
<protein>
    <recommendedName>
        <fullName evidence="12">Rho GTPase-activating protein 44</fullName>
    </recommendedName>
    <alternativeName>
        <fullName evidence="13">Rho-type GTPase-activating protein RICH2</fullName>
    </alternativeName>
    <alternativeName>
        <fullName evidence="14">RhoGAP interacting with CIP4 homologs protein 2</fullName>
    </alternativeName>
</protein>
<evidence type="ECO:0000259" key="17">
    <source>
        <dbReference type="PROSITE" id="PS51021"/>
    </source>
</evidence>
<evidence type="ECO:0000256" key="2">
    <source>
        <dbReference type="ARBA" id="ARBA00004279"/>
    </source>
</evidence>
<dbReference type="InterPro" id="IPR000198">
    <property type="entry name" value="RhoGAP_dom"/>
</dbReference>
<keyword evidence="7" id="KW-0770">Synapse</keyword>
<dbReference type="SMART" id="SM00721">
    <property type="entry name" value="BAR"/>
    <property type="match status" value="1"/>
</dbReference>
<keyword evidence="4" id="KW-0343">GTPase activation</keyword>
<evidence type="ECO:0000256" key="10">
    <source>
        <dbReference type="ARBA" id="ARBA00059236"/>
    </source>
</evidence>
<feature type="domain" description="BAR" evidence="17">
    <location>
        <begin position="14"/>
        <end position="248"/>
    </location>
</feature>
<keyword evidence="5" id="KW-0597">Phosphoprotein</keyword>
<name>A0A3Q3BN91_HAPBU</name>
<evidence type="ECO:0000256" key="13">
    <source>
        <dbReference type="ARBA" id="ARBA00074989"/>
    </source>
</evidence>
<dbReference type="GO" id="GO:0055037">
    <property type="term" value="C:recycling endosome"/>
    <property type="evidence" value="ECO:0007669"/>
    <property type="project" value="UniProtKB-SubCell"/>
</dbReference>
<dbReference type="GO" id="GO:0061001">
    <property type="term" value="P:regulation of dendritic spine morphogenesis"/>
    <property type="evidence" value="ECO:0007669"/>
    <property type="project" value="TreeGrafter"/>
</dbReference>
<evidence type="ECO:0000313" key="19">
    <source>
        <dbReference type="Proteomes" id="UP000264840"/>
    </source>
</evidence>
<feature type="compositionally biased region" description="Low complexity" evidence="15">
    <location>
        <begin position="683"/>
        <end position="705"/>
    </location>
</feature>
<evidence type="ECO:0000256" key="6">
    <source>
        <dbReference type="ARBA" id="ARBA00022753"/>
    </source>
</evidence>
<comment type="subunit">
    <text evidence="11">Interacts with BST2 (via cytoplasmic domain). Interacts (probably via PDZ-binding motif) with SHANK3 (via PDZ domain); the interaction takes place in dendritic spines and promotes GRIA1 exocytosis.</text>
</comment>
<evidence type="ECO:0000256" key="5">
    <source>
        <dbReference type="ARBA" id="ARBA00022553"/>
    </source>
</evidence>
<dbReference type="GO" id="GO:0098886">
    <property type="term" value="P:modification of dendritic spine"/>
    <property type="evidence" value="ECO:0007669"/>
    <property type="project" value="TreeGrafter"/>
</dbReference>
<feature type="domain" description="Rho-GAP" evidence="16">
    <location>
        <begin position="254"/>
        <end position="444"/>
    </location>
</feature>
<feature type="region of interest" description="Disordered" evidence="15">
    <location>
        <begin position="595"/>
        <end position="744"/>
    </location>
</feature>
<comment type="function">
    <text evidence="10">GTPase-activating protein (GAP) that stimulates the GTPase activity of Rho-type GTPases. Thereby, controls Rho-type GTPases cycling between their active GTP-bound and inactive GDP-bound states. Acts as a GAP at least for CDC42 and RAC1. In neurons, is involved in dendritic spine formation and synaptic plasticity in a specific RAC1-GAP activity. Limits the initiation of exploratory dendritic filopodia. Recruited to actin-patches that seed filopodia, binds specifically to plasma membrane sections that are deformed inward by acto-myosin mediated contractile forces. Acts through GAP activity on RAC1 to reduce actin polymerization necessary for filopodia formation. In association with SHANK3, promotes GRIA1 exocytosis from recycling endosomes and spine morphological changes associated to long-term potentiation.</text>
</comment>
<dbReference type="GO" id="GO:0098887">
    <property type="term" value="P:neurotransmitter receptor transport, endosome to postsynaptic membrane"/>
    <property type="evidence" value="ECO:0007669"/>
    <property type="project" value="TreeGrafter"/>
</dbReference>
<dbReference type="GO" id="GO:0031256">
    <property type="term" value="C:leading edge membrane"/>
    <property type="evidence" value="ECO:0007669"/>
    <property type="project" value="TreeGrafter"/>
</dbReference>
<feature type="region of interest" description="Disordered" evidence="15">
    <location>
        <begin position="155"/>
        <end position="185"/>
    </location>
</feature>
<evidence type="ECO:0000256" key="14">
    <source>
        <dbReference type="ARBA" id="ARBA00076927"/>
    </source>
</evidence>
<dbReference type="GO" id="GO:0014069">
    <property type="term" value="C:postsynaptic density"/>
    <property type="evidence" value="ECO:0007669"/>
    <property type="project" value="TreeGrafter"/>
</dbReference>
<feature type="compositionally biased region" description="Acidic residues" evidence="15">
    <location>
        <begin position="779"/>
        <end position="794"/>
    </location>
</feature>
<feature type="region of interest" description="Disordered" evidence="15">
    <location>
        <begin position="463"/>
        <end position="494"/>
    </location>
</feature>
<evidence type="ECO:0000256" key="11">
    <source>
        <dbReference type="ARBA" id="ARBA00063387"/>
    </source>
</evidence>
<evidence type="ECO:0000313" key="18">
    <source>
        <dbReference type="Ensembl" id="ENSHBUP00000002916.1"/>
    </source>
</evidence>
<feature type="compositionally biased region" description="Low complexity" evidence="15">
    <location>
        <begin position="605"/>
        <end position="614"/>
    </location>
</feature>
<feature type="region of interest" description="Disordered" evidence="15">
    <location>
        <begin position="527"/>
        <end position="574"/>
    </location>
</feature>
<dbReference type="GO" id="GO:0007165">
    <property type="term" value="P:signal transduction"/>
    <property type="evidence" value="ECO:0007669"/>
    <property type="project" value="InterPro"/>
</dbReference>
<reference evidence="18" key="1">
    <citation type="submission" date="2025-08" db="UniProtKB">
        <authorList>
            <consortium name="Ensembl"/>
        </authorList>
    </citation>
    <scope>IDENTIFICATION</scope>
</reference>
<dbReference type="OMA" id="ALMGTCE"/>
<dbReference type="Gene3D" id="1.20.1270.60">
    <property type="entry name" value="Arfaptin homology (AH) domain/BAR domain"/>
    <property type="match status" value="1"/>
</dbReference>
<evidence type="ECO:0000256" key="7">
    <source>
        <dbReference type="ARBA" id="ARBA00023018"/>
    </source>
</evidence>
<keyword evidence="6" id="KW-0967">Endosome</keyword>
<evidence type="ECO:0000256" key="15">
    <source>
        <dbReference type="SAM" id="MobiDB-lite"/>
    </source>
</evidence>
<evidence type="ECO:0000256" key="8">
    <source>
        <dbReference type="ARBA" id="ARBA00023273"/>
    </source>
</evidence>
<dbReference type="GeneTree" id="ENSGT00940000157296"/>
<dbReference type="InterPro" id="IPR047165">
    <property type="entry name" value="RHG17/44/SH3BP1-like"/>
</dbReference>
<evidence type="ECO:0000256" key="4">
    <source>
        <dbReference type="ARBA" id="ARBA00022468"/>
    </source>
</evidence>
<comment type="subcellular location">
    <subcellularLocation>
        <location evidence="2">Cell projection</location>
        <location evidence="2">Dendrite</location>
    </subcellularLocation>
    <subcellularLocation>
        <location evidence="3">Cell projection</location>
        <location evidence="3">Dendritic spine</location>
    </subcellularLocation>
    <subcellularLocation>
        <location evidence="9">Presynapse</location>
    </subcellularLocation>
    <subcellularLocation>
        <location evidence="1">Recycling endosome</location>
    </subcellularLocation>
</comment>
<dbReference type="GO" id="GO:0032956">
    <property type="term" value="P:regulation of actin cytoskeleton organization"/>
    <property type="evidence" value="ECO:0007669"/>
    <property type="project" value="TreeGrafter"/>
</dbReference>
<dbReference type="PROSITE" id="PS50238">
    <property type="entry name" value="RHOGAP"/>
    <property type="match status" value="1"/>
</dbReference>
<dbReference type="InterPro" id="IPR004148">
    <property type="entry name" value="BAR_dom"/>
</dbReference>
<sequence length="794" mass="87489">MKKQFNRMRQLANQTVGRAEKTEVLSEDLLQVEKRLDLVKQVSHSTHKKLNACLQGQQGTDMEKRSKKLPLTILAQCMEEGAAVLGEDSLLGKMLKLCGETEEKLAQELIQFEYQIERDVVEPLYVLAEVDIPNIQKQRKHLAKLVLDMDSARTRYQQSSKSSSHPSTLQPGAKSESLREEMEETANRMEICRDQLSADMYNFMAKEIDYANYFQTLIETQAEYHRKSLEILHSVLPQIKAHQEAWVEKPSYGKSLEEHLTISGREIAFPIEACVTMLLECGMQEEGLFRVAPSASKLKKLKASLDCGVLDVQEYSSDPHAIAGALKSYLRELPDPLMTTELYDEWIQASNIQDMDKRLQALMATCEKLPTDNLNNFRYLIKFLAKLSEYQDANKMTPGNMAIVLGPNLLWTHNEPNMTEMMTTVSLQIVGIIEPIIQHADWFFPGEIEFNLTGSYGSPIHTNHNSNYSSMPSPDMDQSDRKQQHDQSRRPLSVATDNMMLEFYKKDGIRKIQSMGVRVMDTSWVSRKGSSTLARKASSTPPGMQGPGSPADTLIPEQPGELAISPSATPPLGERVCSLKSKELSPVIGHKAIQVAGPTVPPSSSPQSSSQSPHSTEHSPHTLRKGSKKLAPVPPKVPYGQSGGMSDQSTGQPSPVSLSPTPPSTPSPYGLACPPGQVPPSSPGQTPLGTPHSLSSPPSLTGTLTKSRPAPKPRQRPSLPPPQPPIPMEQGLLDGLSPGESMSTDIFNYEIPSINVNLDSLIDEFSGAPCRRSMAVTDPEGDGVPEEEPQSTTL</sequence>
<feature type="compositionally biased region" description="Basic and acidic residues" evidence="15">
    <location>
        <begin position="478"/>
        <end position="489"/>
    </location>
</feature>
<dbReference type="PANTHER" id="PTHR14130">
    <property type="entry name" value="3BP-1 RELATED RHOGAP"/>
    <property type="match status" value="1"/>
</dbReference>
<keyword evidence="19" id="KW-1185">Reference proteome</keyword>
<dbReference type="PROSITE" id="PS51021">
    <property type="entry name" value="BAR"/>
    <property type="match status" value="1"/>
</dbReference>
<dbReference type="AlphaFoldDB" id="A0A3Q3BN91"/>
<feature type="compositionally biased region" description="Polar residues" evidence="15">
    <location>
        <begin position="527"/>
        <end position="542"/>
    </location>
</feature>
<dbReference type="Ensembl" id="ENSHBUT00000011271.1">
    <property type="protein sequence ID" value="ENSHBUP00000002916.1"/>
    <property type="gene ID" value="ENSHBUG00000004295.1"/>
</dbReference>
<dbReference type="GO" id="GO:0043197">
    <property type="term" value="C:dendritic spine"/>
    <property type="evidence" value="ECO:0007669"/>
    <property type="project" value="UniProtKB-SubCell"/>
</dbReference>
<dbReference type="Proteomes" id="UP000264840">
    <property type="component" value="Unplaced"/>
</dbReference>
<dbReference type="InterPro" id="IPR008936">
    <property type="entry name" value="Rho_GTPase_activation_prot"/>
</dbReference>
<dbReference type="GO" id="GO:0048786">
    <property type="term" value="C:presynaptic active zone"/>
    <property type="evidence" value="ECO:0007669"/>
    <property type="project" value="TreeGrafter"/>
</dbReference>
<dbReference type="FunFam" id="1.10.555.10:FF:000001">
    <property type="entry name" value="Rho GTPase activating protein 44"/>
    <property type="match status" value="1"/>
</dbReference>
<dbReference type="GO" id="GO:0005096">
    <property type="term" value="F:GTPase activator activity"/>
    <property type="evidence" value="ECO:0007669"/>
    <property type="project" value="UniProtKB-KW"/>
</dbReference>
<dbReference type="PANTHER" id="PTHR14130:SF13">
    <property type="entry name" value="RHO GTPASE-ACTIVATING PROTEIN 44"/>
    <property type="match status" value="1"/>
</dbReference>
<evidence type="ECO:0000256" key="1">
    <source>
        <dbReference type="ARBA" id="ARBA00004172"/>
    </source>
</evidence>
<dbReference type="SMART" id="SM00324">
    <property type="entry name" value="RhoGAP"/>
    <property type="match status" value="1"/>
</dbReference>
<reference evidence="18" key="2">
    <citation type="submission" date="2025-09" db="UniProtKB">
        <authorList>
            <consortium name="Ensembl"/>
        </authorList>
    </citation>
    <scope>IDENTIFICATION</scope>
</reference>